<dbReference type="InterPro" id="IPR050231">
    <property type="entry name" value="Iron_ascorbate_oxido_reductase"/>
</dbReference>
<dbReference type="Pfam" id="PF14226">
    <property type="entry name" value="DIOX_N"/>
    <property type="match status" value="1"/>
</dbReference>
<feature type="domain" description="Fe2OG dioxygenase" evidence="1">
    <location>
        <begin position="172"/>
        <end position="281"/>
    </location>
</feature>
<dbReference type="PROSITE" id="PS51471">
    <property type="entry name" value="FE2OG_OXY"/>
    <property type="match status" value="1"/>
</dbReference>
<protein>
    <submittedName>
        <fullName evidence="2">Unannotated protein</fullName>
    </submittedName>
</protein>
<sequence>MIDLGLWAGSDRDAVATALDGACRTVGFMQIVGHGIPAHVVEDMLVAADAFFALPLERKVRAAPPHAGVNRGYAALGTEALAYSLGVDRARPDLFEAFNIGPDAVDRSDPFYAADPFGFFADNVWPSDPAALRPALTAYFAEANRVALCLTEVFSVALGLGEGWFRPFVDHSTATMRVNHYEQRIGDPPAEPDQMRMGAHTDYGIVTVLYADAVPGLEIVGPDGRWHGVSPLPGALLVNLGDLTAQWTNDRWRSTLHRVVPPPTAADGTSLRRSVAFFLDGNHDARVECLPTCCSSSDPARYAPTTAGEHLIAKVLGPRTLTASRATDTAGDRLTAVEAGHASIHGTAVQ</sequence>
<reference evidence="2" key="1">
    <citation type="submission" date="2020-05" db="EMBL/GenBank/DDBJ databases">
        <authorList>
            <person name="Chiriac C."/>
            <person name="Salcher M."/>
            <person name="Ghai R."/>
            <person name="Kavagutti S V."/>
        </authorList>
    </citation>
    <scope>NUCLEOTIDE SEQUENCE</scope>
</reference>
<evidence type="ECO:0000259" key="1">
    <source>
        <dbReference type="PROSITE" id="PS51471"/>
    </source>
</evidence>
<dbReference type="InterPro" id="IPR026992">
    <property type="entry name" value="DIOX_N"/>
</dbReference>
<organism evidence="2">
    <name type="scientific">freshwater metagenome</name>
    <dbReference type="NCBI Taxonomy" id="449393"/>
    <lineage>
        <taxon>unclassified sequences</taxon>
        <taxon>metagenomes</taxon>
        <taxon>ecological metagenomes</taxon>
    </lineage>
</organism>
<dbReference type="SUPFAM" id="SSF51197">
    <property type="entry name" value="Clavaminate synthase-like"/>
    <property type="match status" value="1"/>
</dbReference>
<dbReference type="InterPro" id="IPR044861">
    <property type="entry name" value="IPNS-like_FE2OG_OXY"/>
</dbReference>
<dbReference type="EMBL" id="CAFBLP010000151">
    <property type="protein sequence ID" value="CAB4896949.1"/>
    <property type="molecule type" value="Genomic_DNA"/>
</dbReference>
<dbReference type="InterPro" id="IPR005123">
    <property type="entry name" value="Oxoglu/Fe-dep_dioxygenase_dom"/>
</dbReference>
<dbReference type="PRINTS" id="PR00682">
    <property type="entry name" value="IPNSYNTHASE"/>
</dbReference>
<dbReference type="InterPro" id="IPR027443">
    <property type="entry name" value="IPNS-like_sf"/>
</dbReference>
<accession>A0A6J7FZA4</accession>
<dbReference type="Gene3D" id="2.60.120.330">
    <property type="entry name" value="B-lactam Antibiotic, Isopenicillin N Synthase, Chain"/>
    <property type="match status" value="1"/>
</dbReference>
<dbReference type="PANTHER" id="PTHR47990">
    <property type="entry name" value="2-OXOGLUTARATE (2OG) AND FE(II)-DEPENDENT OXYGENASE SUPERFAMILY PROTEIN-RELATED"/>
    <property type="match status" value="1"/>
</dbReference>
<dbReference type="Pfam" id="PF03171">
    <property type="entry name" value="2OG-FeII_Oxy"/>
    <property type="match status" value="1"/>
</dbReference>
<proteinExistence type="predicted"/>
<dbReference type="AlphaFoldDB" id="A0A6J7FZA4"/>
<evidence type="ECO:0000313" key="2">
    <source>
        <dbReference type="EMBL" id="CAB4896949.1"/>
    </source>
</evidence>
<name>A0A6J7FZA4_9ZZZZ</name>
<gene>
    <name evidence="2" type="ORF">UFOPK3376_03203</name>
</gene>